<accession>A0ABV4TJ48</accession>
<reference evidence="1 2" key="1">
    <citation type="submission" date="2024-04" db="EMBL/GenBank/DDBJ databases">
        <title>New Clade of Flavobacterium.</title>
        <authorList>
            <person name="Matos L."/>
            <person name="Proenca D.N."/>
            <person name="Fransisco R.M."/>
            <person name="Chung A.P."/>
            <person name="Maccario L."/>
            <person name="Sorensen S.J."/>
            <person name="Morais P.V."/>
        </authorList>
    </citation>
    <scope>NUCLEOTIDE SEQUENCE [LARGE SCALE GENOMIC DNA]</scope>
    <source>
        <strain evidence="1 2">FBOR7N2.3</strain>
    </source>
</reference>
<evidence type="ECO:0000313" key="2">
    <source>
        <dbReference type="Proteomes" id="UP001574170"/>
    </source>
</evidence>
<dbReference type="RefSeq" id="WP_373390497.1">
    <property type="nucleotide sequence ID" value="NZ_JBCFQK010000003.1"/>
</dbReference>
<keyword evidence="2" id="KW-1185">Reference proteome</keyword>
<name>A0ABV4TJ48_9FLAO</name>
<sequence>MCVVSNKIKFCSCATNNVQKLKHYWVWHRYNKDKYIMIVGEVFAKYDEFDPKYKNNQNTILKRLTETDTFDTELEFKNNDVLEIVLNNNSEKECRTYCFKFKNGVWKKKKYYPFELESEYDEKENGKINYPLIKQSP</sequence>
<dbReference type="EMBL" id="JBCFQK010000003">
    <property type="protein sequence ID" value="MFA9193387.1"/>
    <property type="molecule type" value="Genomic_DNA"/>
</dbReference>
<dbReference type="Proteomes" id="UP001574170">
    <property type="component" value="Unassembled WGS sequence"/>
</dbReference>
<protein>
    <submittedName>
        <fullName evidence="1">Uncharacterized protein</fullName>
    </submittedName>
</protein>
<evidence type="ECO:0000313" key="1">
    <source>
        <dbReference type="EMBL" id="MFA9193387.1"/>
    </source>
</evidence>
<gene>
    <name evidence="1" type="ORF">AAGV33_03140</name>
</gene>
<proteinExistence type="predicted"/>
<organism evidence="1 2">
    <name type="scientific">Flavobacterium magnesitis</name>
    <dbReference type="NCBI Taxonomy" id="3138077"/>
    <lineage>
        <taxon>Bacteria</taxon>
        <taxon>Pseudomonadati</taxon>
        <taxon>Bacteroidota</taxon>
        <taxon>Flavobacteriia</taxon>
        <taxon>Flavobacteriales</taxon>
        <taxon>Flavobacteriaceae</taxon>
        <taxon>Flavobacterium</taxon>
    </lineage>
</organism>
<comment type="caution">
    <text evidence="1">The sequence shown here is derived from an EMBL/GenBank/DDBJ whole genome shotgun (WGS) entry which is preliminary data.</text>
</comment>